<keyword evidence="1" id="KW-0812">Transmembrane</keyword>
<dbReference type="EMBL" id="JADEVV010000025">
    <property type="protein sequence ID" value="MBE9254193.1"/>
    <property type="molecule type" value="Genomic_DNA"/>
</dbReference>
<accession>A0ABR9VTH8</accession>
<keyword evidence="1" id="KW-1133">Transmembrane helix</keyword>
<feature type="transmembrane region" description="Helical" evidence="1">
    <location>
        <begin position="54"/>
        <end position="77"/>
    </location>
</feature>
<keyword evidence="1" id="KW-0472">Membrane</keyword>
<dbReference type="Proteomes" id="UP000658720">
    <property type="component" value="Unassembled WGS sequence"/>
</dbReference>
<proteinExistence type="predicted"/>
<protein>
    <submittedName>
        <fullName evidence="2">Uncharacterized protein</fullName>
    </submittedName>
</protein>
<evidence type="ECO:0000313" key="2">
    <source>
        <dbReference type="EMBL" id="MBE9254193.1"/>
    </source>
</evidence>
<feature type="transmembrane region" description="Helical" evidence="1">
    <location>
        <begin position="6"/>
        <end position="33"/>
    </location>
</feature>
<keyword evidence="3" id="KW-1185">Reference proteome</keyword>
<reference evidence="2 3" key="1">
    <citation type="submission" date="2020-10" db="EMBL/GenBank/DDBJ databases">
        <authorList>
            <person name="Castelo-Branco R."/>
            <person name="Eusebio N."/>
            <person name="Adriana R."/>
            <person name="Vieira A."/>
            <person name="Brugerolle De Fraissinette N."/>
            <person name="Rezende De Castro R."/>
            <person name="Schneider M.P."/>
            <person name="Vasconcelos V."/>
            <person name="Leao P.N."/>
        </authorList>
    </citation>
    <scope>NUCLEOTIDE SEQUENCE [LARGE SCALE GENOMIC DNA]</scope>
    <source>
        <strain evidence="2 3">LEGE 00031</strain>
    </source>
</reference>
<name>A0ABR9VTH8_9SYNC</name>
<comment type="caution">
    <text evidence="2">The sequence shown here is derived from an EMBL/GenBank/DDBJ whole genome shotgun (WGS) entry which is preliminary data.</text>
</comment>
<organism evidence="2 3">
    <name type="scientific">Synechocystis salina LEGE 00031</name>
    <dbReference type="NCBI Taxonomy" id="1828736"/>
    <lineage>
        <taxon>Bacteria</taxon>
        <taxon>Bacillati</taxon>
        <taxon>Cyanobacteriota</taxon>
        <taxon>Cyanophyceae</taxon>
        <taxon>Synechococcales</taxon>
        <taxon>Merismopediaceae</taxon>
        <taxon>Synechocystis</taxon>
    </lineage>
</organism>
<evidence type="ECO:0000313" key="3">
    <source>
        <dbReference type="Proteomes" id="UP000658720"/>
    </source>
</evidence>
<gene>
    <name evidence="2" type="ORF">IQ217_10135</name>
</gene>
<evidence type="ECO:0000256" key="1">
    <source>
        <dbReference type="SAM" id="Phobius"/>
    </source>
</evidence>
<sequence length="227" mass="24650">MTPRSLIFSATLITIQWFGDGVNFVLVLTRMLSSIGSNGSKHNLKKYFKQLRRPFAPIGCGLLMASGMVFAPIAAVAGDWNQFDVCVSELKRNGVSDDAAASGCAQAIIPKEMSQCVNMISRNTNITGIVALQSCFQVRRPVDLGNCVVDIDRGVVGRNRSPEGEDVTMAALNSCRQSLLPGRHSECVLALSREVSDFTPQKAMNTCLAAEDFPRDLFPAYSETQPN</sequence>